<evidence type="ECO:0000256" key="2">
    <source>
        <dbReference type="SAM" id="MobiDB-lite"/>
    </source>
</evidence>
<evidence type="ECO:0000313" key="6">
    <source>
        <dbReference type="Proteomes" id="UP001208570"/>
    </source>
</evidence>
<dbReference type="InterPro" id="IPR045142">
    <property type="entry name" value="BCAS3-like"/>
</dbReference>
<evidence type="ECO:0000259" key="4">
    <source>
        <dbReference type="Pfam" id="PF21034"/>
    </source>
</evidence>
<dbReference type="InterPro" id="IPR048382">
    <property type="entry name" value="BCAS3_WD40"/>
</dbReference>
<comment type="caution">
    <text evidence="5">The sequence shown here is derived from an EMBL/GenBank/DDBJ whole genome shotgun (WGS) entry which is preliminary data.</text>
</comment>
<dbReference type="Gene3D" id="2.130.10.10">
    <property type="entry name" value="YVTN repeat-like/Quinoprotein amine dehydrogenase"/>
    <property type="match status" value="1"/>
</dbReference>
<evidence type="ECO:0008006" key="7">
    <source>
        <dbReference type="Google" id="ProtNLM"/>
    </source>
</evidence>
<dbReference type="Pfam" id="PF21034">
    <property type="entry name" value="BCAS3_WD40"/>
    <property type="match status" value="1"/>
</dbReference>
<feature type="region of interest" description="Disordered" evidence="2">
    <location>
        <begin position="751"/>
        <end position="776"/>
    </location>
</feature>
<dbReference type="EMBL" id="JAODUP010000408">
    <property type="protein sequence ID" value="KAK2150374.1"/>
    <property type="molecule type" value="Genomic_DNA"/>
</dbReference>
<protein>
    <recommendedName>
        <fullName evidence="7">BCAS3 domain-containing protein</fullName>
    </recommendedName>
</protein>
<organism evidence="5 6">
    <name type="scientific">Paralvinella palmiformis</name>
    <dbReference type="NCBI Taxonomy" id="53620"/>
    <lineage>
        <taxon>Eukaryota</taxon>
        <taxon>Metazoa</taxon>
        <taxon>Spiralia</taxon>
        <taxon>Lophotrochozoa</taxon>
        <taxon>Annelida</taxon>
        <taxon>Polychaeta</taxon>
        <taxon>Sedentaria</taxon>
        <taxon>Canalipalpata</taxon>
        <taxon>Terebellida</taxon>
        <taxon>Terebelliformia</taxon>
        <taxon>Alvinellidae</taxon>
        <taxon>Paralvinella</taxon>
    </lineage>
</organism>
<dbReference type="AlphaFoldDB" id="A0AAD9JCK5"/>
<dbReference type="PANTHER" id="PTHR13268">
    <property type="entry name" value="BREAST CARCINOMA AMPLIFIED SEQUENCE 3"/>
    <property type="match status" value="1"/>
</dbReference>
<comment type="subcellular location">
    <subcellularLocation>
        <location evidence="1">Preautophagosomal structure</location>
    </subcellularLocation>
</comment>
<dbReference type="GO" id="GO:0000407">
    <property type="term" value="C:phagophore assembly site"/>
    <property type="evidence" value="ECO:0007669"/>
    <property type="project" value="UniProtKB-SubCell"/>
</dbReference>
<dbReference type="FunFam" id="2.130.10.10:FF:000050">
    <property type="entry name" value="breast carcinoma-amplified sequence 3 isoform X2"/>
    <property type="match status" value="1"/>
</dbReference>
<dbReference type="GO" id="GO:0042594">
    <property type="term" value="P:response to starvation"/>
    <property type="evidence" value="ECO:0007669"/>
    <property type="project" value="TreeGrafter"/>
</dbReference>
<dbReference type="Pfam" id="PF12490">
    <property type="entry name" value="BCAS3"/>
    <property type="match status" value="1"/>
</dbReference>
<dbReference type="Proteomes" id="UP001208570">
    <property type="component" value="Unassembled WGS sequence"/>
</dbReference>
<accession>A0AAD9JCK5</accession>
<evidence type="ECO:0000259" key="3">
    <source>
        <dbReference type="Pfam" id="PF12490"/>
    </source>
</evidence>
<gene>
    <name evidence="5" type="ORF">LSH36_408g01007</name>
</gene>
<dbReference type="InterPro" id="IPR015943">
    <property type="entry name" value="WD40/YVTN_repeat-like_dom_sf"/>
</dbReference>
<name>A0AAD9JCK5_9ANNE</name>
<dbReference type="PANTHER" id="PTHR13268:SF0">
    <property type="entry name" value="BCAS3 MICROTUBULE ASSOCIATED CELL MIGRATION FACTOR"/>
    <property type="match status" value="1"/>
</dbReference>
<evidence type="ECO:0000256" key="1">
    <source>
        <dbReference type="ARBA" id="ARBA00004329"/>
    </source>
</evidence>
<dbReference type="SUPFAM" id="SSF50978">
    <property type="entry name" value="WD40 repeat-like"/>
    <property type="match status" value="1"/>
</dbReference>
<keyword evidence="6" id="KW-1185">Reference proteome</keyword>
<sequence>MPEVSSKPKHSDVNCAIFCNGLRCFFSVVVQKCSSYLAAACFHLVLLAVTIMSADSPRRSSRGGGTIIRPQQVSEKTVVESVVNFFSDVALTSSTPKSEDKEKVQWVKFQQADVNDVNSNPDCNPRSGIIGPLLIVIGYTNGVQIWTLPVAFDRQDLYSPKRPLVAICDASSAGQPYCSVKFLSLRTADEVHKPVSFNNPVTDIQANDRVVVIAFPEKIVVFDSCQFRQIFWITTCYPCSSHNPNPIALGSRWLAYADNKLVPVHQSCGGMSGDGCQSYAATVISAAKTLTKGLSIFSETVASSLTGSKPHQPTKKDSTCKESNQSQPGIVTVVDVQTVGVKQVMVQEDSDGDGLVAHFPAHATEPVSAMKFDPSGMLLLTADRLGHNFHLFRIMAHPTSCSLGAVHHLYTLHRGDTTAKVQDIAYSVDSRWVAISTVRGTTHIFPVTPYGGPVTVRTHASPRMVNRASRFHRSAGLDDIEPITSGRDSPAPGSVSPGSSPGLYTKTLSKDVQNGGTSTSGKGKRKSHDQTQAFPGDIICVATCFAPSRGWVAGSPTLSRDKQEQKRAVDSLYIINWMGNLIEYVLEPHAKSSSNADKVTEESPLEVLQYPRAQWTLVRNMMTGELRIPLPSNNPLLVACDAVMSQKPSGDCISQGMGMRQESKESLSSDHSLKDDVEEQWLSQVEIITHSGPHRRLWMGPQFTFKTFQGVGTTTILPSNPSVLLSQSPEPQCVSTLDIVGEDVDLQSLKINPSRSSPVSMPGTRQSHRLSSGSDTYNPSPLGTYIEAGRSIYCYSYLI</sequence>
<feature type="compositionally biased region" description="Low complexity" evidence="2">
    <location>
        <begin position="489"/>
        <end position="502"/>
    </location>
</feature>
<feature type="region of interest" description="Disordered" evidence="2">
    <location>
        <begin position="476"/>
        <end position="530"/>
    </location>
</feature>
<dbReference type="InterPro" id="IPR036322">
    <property type="entry name" value="WD40_repeat_dom_sf"/>
</dbReference>
<dbReference type="GO" id="GO:0006914">
    <property type="term" value="P:autophagy"/>
    <property type="evidence" value="ECO:0007669"/>
    <property type="project" value="InterPro"/>
</dbReference>
<feature type="domain" description="BCAS3 WD40" evidence="4">
    <location>
        <begin position="159"/>
        <end position="520"/>
    </location>
</feature>
<evidence type="ECO:0000313" key="5">
    <source>
        <dbReference type="EMBL" id="KAK2150374.1"/>
    </source>
</evidence>
<reference evidence="5" key="1">
    <citation type="journal article" date="2023" name="Mol. Biol. Evol.">
        <title>Third-Generation Sequencing Reveals the Adaptive Role of the Epigenome in Three Deep-Sea Polychaetes.</title>
        <authorList>
            <person name="Perez M."/>
            <person name="Aroh O."/>
            <person name="Sun Y."/>
            <person name="Lan Y."/>
            <person name="Juniper S.K."/>
            <person name="Young C.R."/>
            <person name="Angers B."/>
            <person name="Qian P.Y."/>
        </authorList>
    </citation>
    <scope>NUCLEOTIDE SEQUENCE</scope>
    <source>
        <strain evidence="5">P08H-3</strain>
    </source>
</reference>
<dbReference type="InterPro" id="IPR022175">
    <property type="entry name" value="BCAS3_dom"/>
</dbReference>
<feature type="domain" description="BCAS3" evidence="3">
    <location>
        <begin position="666"/>
        <end position="713"/>
    </location>
</feature>
<proteinExistence type="predicted"/>